<dbReference type="RefSeq" id="WP_344530964.1">
    <property type="nucleotide sequence ID" value="NZ_BAAAUG010000252.1"/>
</dbReference>
<name>A0ABP6NNX6_9ACTN</name>
<accession>A0ABP6NNX6</accession>
<proteinExistence type="predicted"/>
<comment type="caution">
    <text evidence="2">The sequence shown here is derived from an EMBL/GenBank/DDBJ whole genome shotgun (WGS) entry which is preliminary data.</text>
</comment>
<keyword evidence="1" id="KW-0732">Signal</keyword>
<dbReference type="Proteomes" id="UP001501637">
    <property type="component" value="Unassembled WGS sequence"/>
</dbReference>
<dbReference type="SUPFAM" id="SSF55486">
    <property type="entry name" value="Metalloproteases ('zincins'), catalytic domain"/>
    <property type="match status" value="1"/>
</dbReference>
<sequence>MRTRTASTTAFTATLALGAVLLAPTDANSATTPITSGTGWKLQAPAITHVDSRSWTIAFHDAASRTKLTPYLKRTAAELTSYLGVKITVSTRIVPITRGTCLTSHVISYRYMSKPDPASPNRSFTGTCATSTRAAHSAYVYINADYWSPTRRFSEPVRKNVIWHESAHAVGLSHPNTCPTNKAGLRPLMCADTYKDLRDRRYSPYEATAFRQLVKNRAYTAVGER</sequence>
<organism evidence="2 3">
    <name type="scientific">Streptomyces rectiviolaceus</name>
    <dbReference type="NCBI Taxonomy" id="332591"/>
    <lineage>
        <taxon>Bacteria</taxon>
        <taxon>Bacillati</taxon>
        <taxon>Actinomycetota</taxon>
        <taxon>Actinomycetes</taxon>
        <taxon>Kitasatosporales</taxon>
        <taxon>Streptomycetaceae</taxon>
        <taxon>Streptomyces</taxon>
    </lineage>
</organism>
<reference evidence="3" key="1">
    <citation type="journal article" date="2019" name="Int. J. Syst. Evol. Microbiol.">
        <title>The Global Catalogue of Microorganisms (GCM) 10K type strain sequencing project: providing services to taxonomists for standard genome sequencing and annotation.</title>
        <authorList>
            <consortium name="The Broad Institute Genomics Platform"/>
            <consortium name="The Broad Institute Genome Sequencing Center for Infectious Disease"/>
            <person name="Wu L."/>
            <person name="Ma J."/>
        </authorList>
    </citation>
    <scope>NUCLEOTIDE SEQUENCE [LARGE SCALE GENOMIC DNA]</scope>
    <source>
        <strain evidence="3">JCM 9092</strain>
    </source>
</reference>
<gene>
    <name evidence="2" type="ORF">GCM10010449_84480</name>
</gene>
<evidence type="ECO:0000256" key="1">
    <source>
        <dbReference type="SAM" id="SignalP"/>
    </source>
</evidence>
<evidence type="ECO:0000313" key="3">
    <source>
        <dbReference type="Proteomes" id="UP001501637"/>
    </source>
</evidence>
<evidence type="ECO:0000313" key="2">
    <source>
        <dbReference type="EMBL" id="GAA3154251.1"/>
    </source>
</evidence>
<feature type="signal peptide" evidence="1">
    <location>
        <begin position="1"/>
        <end position="29"/>
    </location>
</feature>
<protein>
    <recommendedName>
        <fullName evidence="4">Peptidase M10 metallopeptidase domain-containing protein</fullName>
    </recommendedName>
</protein>
<keyword evidence="3" id="KW-1185">Reference proteome</keyword>
<feature type="chain" id="PRO_5045082088" description="Peptidase M10 metallopeptidase domain-containing protein" evidence="1">
    <location>
        <begin position="30"/>
        <end position="225"/>
    </location>
</feature>
<dbReference type="EMBL" id="BAAAUG010000252">
    <property type="protein sequence ID" value="GAA3154251.1"/>
    <property type="molecule type" value="Genomic_DNA"/>
</dbReference>
<evidence type="ECO:0008006" key="4">
    <source>
        <dbReference type="Google" id="ProtNLM"/>
    </source>
</evidence>